<dbReference type="Pfam" id="PF00528">
    <property type="entry name" value="BPD_transp_1"/>
    <property type="match status" value="1"/>
</dbReference>
<evidence type="ECO:0000256" key="1">
    <source>
        <dbReference type="ARBA" id="ARBA00004651"/>
    </source>
</evidence>
<comment type="subcellular location">
    <subcellularLocation>
        <location evidence="1 8">Cell membrane</location>
        <topology evidence="1 8">Multi-pass membrane protein</topology>
    </subcellularLocation>
</comment>
<dbReference type="Proteomes" id="UP000029493">
    <property type="component" value="Chromosome"/>
</dbReference>
<dbReference type="eggNOG" id="COG0601">
    <property type="taxonomic scope" value="Bacteria"/>
</dbReference>
<reference evidence="10 11" key="1">
    <citation type="submission" date="2014-09" db="EMBL/GenBank/DDBJ databases">
        <authorList>
            <person name="Chan K.-G."/>
        </authorList>
    </citation>
    <scope>NUCLEOTIDE SEQUENCE [LARGE SCALE GENOMIC DNA]</scope>
    <source>
        <strain evidence="10 11">ND07</strain>
    </source>
</reference>
<feature type="transmembrane region" description="Helical" evidence="8">
    <location>
        <begin position="12"/>
        <end position="30"/>
    </location>
</feature>
<keyword evidence="3" id="KW-1003">Cell membrane</keyword>
<gene>
    <name evidence="10" type="ORF">LK03_18575</name>
</gene>
<dbReference type="InterPro" id="IPR045621">
    <property type="entry name" value="BPD_transp_1_N"/>
</dbReference>
<keyword evidence="6 8" id="KW-0472">Membrane</keyword>
<keyword evidence="2 8" id="KW-0813">Transport</keyword>
<dbReference type="AlphaFoldDB" id="A0A089YHL1"/>
<dbReference type="GO" id="GO:0005886">
    <property type="term" value="C:plasma membrane"/>
    <property type="evidence" value="ECO:0007669"/>
    <property type="project" value="UniProtKB-SubCell"/>
</dbReference>
<dbReference type="CDD" id="cd06261">
    <property type="entry name" value="TM_PBP2"/>
    <property type="match status" value="1"/>
</dbReference>
<dbReference type="EMBL" id="CP009455">
    <property type="protein sequence ID" value="AIR91148.1"/>
    <property type="molecule type" value="Genomic_DNA"/>
</dbReference>
<feature type="transmembrane region" description="Helical" evidence="8">
    <location>
        <begin position="141"/>
        <end position="167"/>
    </location>
</feature>
<evidence type="ECO:0000256" key="2">
    <source>
        <dbReference type="ARBA" id="ARBA00022448"/>
    </source>
</evidence>
<evidence type="ECO:0000313" key="11">
    <source>
        <dbReference type="Proteomes" id="UP000029493"/>
    </source>
</evidence>
<dbReference type="InterPro" id="IPR035906">
    <property type="entry name" value="MetI-like_sf"/>
</dbReference>
<evidence type="ECO:0000256" key="4">
    <source>
        <dbReference type="ARBA" id="ARBA00022692"/>
    </source>
</evidence>
<evidence type="ECO:0000256" key="8">
    <source>
        <dbReference type="RuleBase" id="RU363032"/>
    </source>
</evidence>
<feature type="transmembrane region" description="Helical" evidence="8">
    <location>
        <begin position="179"/>
        <end position="198"/>
    </location>
</feature>
<evidence type="ECO:0000313" key="10">
    <source>
        <dbReference type="EMBL" id="AIR91148.1"/>
    </source>
</evidence>
<organism evidence="10 11">
    <name type="scientific">Pseudomonas cremoricolorata</name>
    <dbReference type="NCBI Taxonomy" id="157783"/>
    <lineage>
        <taxon>Bacteria</taxon>
        <taxon>Pseudomonadati</taxon>
        <taxon>Pseudomonadota</taxon>
        <taxon>Gammaproteobacteria</taxon>
        <taxon>Pseudomonadales</taxon>
        <taxon>Pseudomonadaceae</taxon>
        <taxon>Pseudomonas</taxon>
    </lineage>
</organism>
<keyword evidence="5 8" id="KW-1133">Transmembrane helix</keyword>
<dbReference type="InterPro" id="IPR000515">
    <property type="entry name" value="MetI-like"/>
</dbReference>
<proteinExistence type="inferred from homology"/>
<protein>
    <submittedName>
        <fullName evidence="10">Peptide ABC transporter permease</fullName>
    </submittedName>
</protein>
<dbReference type="OrthoDB" id="9805855at2"/>
<evidence type="ECO:0000256" key="3">
    <source>
        <dbReference type="ARBA" id="ARBA00022475"/>
    </source>
</evidence>
<dbReference type="Pfam" id="PF19300">
    <property type="entry name" value="BPD_transp_1_N"/>
    <property type="match status" value="1"/>
</dbReference>
<feature type="domain" description="ABC transmembrane type-1" evidence="9">
    <location>
        <begin position="101"/>
        <end position="302"/>
    </location>
</feature>
<dbReference type="PANTHER" id="PTHR43163:SF6">
    <property type="entry name" value="DIPEPTIDE TRANSPORT SYSTEM PERMEASE PROTEIN DPPB-RELATED"/>
    <property type="match status" value="1"/>
</dbReference>
<sequence length="316" mass="34036">MKRYLIGRIGQALLVLWGAYTVTYLILYLLPGDTLSIMLSASGMEADGLSAEDLAKARAYYGLDQGLWQQYADLLWRALHGDLGHSLSLNRPVTALLAERLPQTLALAGLAIVLSLLGGIGLGYLTAYLQWRPLKTALSRLPSLGFSVPVFWMGLLLIQVFAFGLGWFPATGSRGFDSLVLPAVTLAIPSAAVYAQVLQRGFQGVWQEPYIVTAFAKGLSRAQVQARHGLRNAALPILTLVGLQVGNTVSGAVLVETIFSRNGVGRLAQEAVLRQDIPVVLAIVSVSAAAFVVINLLVDLLYPYLDPRISHCPKVS</sequence>
<accession>A0A089YHL1</accession>
<feature type="transmembrane region" description="Helical" evidence="8">
    <location>
        <begin position="279"/>
        <end position="302"/>
    </location>
</feature>
<evidence type="ECO:0000256" key="7">
    <source>
        <dbReference type="ARBA" id="ARBA00024202"/>
    </source>
</evidence>
<dbReference type="PROSITE" id="PS50928">
    <property type="entry name" value="ABC_TM1"/>
    <property type="match status" value="1"/>
</dbReference>
<evidence type="ECO:0000259" key="9">
    <source>
        <dbReference type="PROSITE" id="PS50928"/>
    </source>
</evidence>
<comment type="similarity">
    <text evidence="7">Belongs to the binding-protein-dependent transport system permease family. OppBC subfamily.</text>
</comment>
<dbReference type="STRING" id="157783.LK03_18575"/>
<dbReference type="KEGG" id="psw:LK03_18575"/>
<dbReference type="GO" id="GO:0055085">
    <property type="term" value="P:transmembrane transport"/>
    <property type="evidence" value="ECO:0007669"/>
    <property type="project" value="InterPro"/>
</dbReference>
<dbReference type="PANTHER" id="PTHR43163">
    <property type="entry name" value="DIPEPTIDE TRANSPORT SYSTEM PERMEASE PROTEIN DPPB-RELATED"/>
    <property type="match status" value="1"/>
</dbReference>
<name>A0A089YHL1_9PSED</name>
<evidence type="ECO:0000256" key="6">
    <source>
        <dbReference type="ARBA" id="ARBA00023136"/>
    </source>
</evidence>
<dbReference type="SUPFAM" id="SSF161098">
    <property type="entry name" value="MetI-like"/>
    <property type="match status" value="1"/>
</dbReference>
<dbReference type="RefSeq" id="WP_038413874.1">
    <property type="nucleotide sequence ID" value="NZ_CP009455.1"/>
</dbReference>
<keyword evidence="11" id="KW-1185">Reference proteome</keyword>
<evidence type="ECO:0000256" key="5">
    <source>
        <dbReference type="ARBA" id="ARBA00022989"/>
    </source>
</evidence>
<feature type="transmembrane region" description="Helical" evidence="8">
    <location>
        <begin position="105"/>
        <end position="129"/>
    </location>
</feature>
<keyword evidence="4 8" id="KW-0812">Transmembrane</keyword>
<dbReference type="Gene3D" id="1.10.3720.10">
    <property type="entry name" value="MetI-like"/>
    <property type="match status" value="1"/>
</dbReference>